<dbReference type="Proteomes" id="UP000012179">
    <property type="component" value="Chromosome"/>
</dbReference>
<accession>A0A1W6ST71</accession>
<gene>
    <name evidence="1" type="ORF">EBAPG3_003755</name>
</gene>
<reference evidence="1 2" key="1">
    <citation type="journal article" date="2015" name="Int. J. Syst. Evol. Microbiol.">
        <title>Nitrosospira lacus sp. nov., a psychrotolerant, ammonia-oxidizing bacterium from sandy lake sediment.</title>
        <authorList>
            <person name="Urakawa H."/>
            <person name="Garcia J.C."/>
            <person name="Nielsen J.L."/>
            <person name="Le V.Q."/>
            <person name="Kozlowski J.A."/>
            <person name="Stein L.Y."/>
            <person name="Lim C.K."/>
            <person name="Pommerening-Roser A."/>
            <person name="Martens-Habbena W."/>
            <person name="Stahl D.A."/>
            <person name="Klotz M.G."/>
        </authorList>
    </citation>
    <scope>NUCLEOTIDE SEQUENCE [LARGE SCALE GENOMIC DNA]</scope>
    <source>
        <strain evidence="1 2">APG3</strain>
    </source>
</reference>
<protein>
    <submittedName>
        <fullName evidence="1">Uncharacterized protein</fullName>
    </submittedName>
</protein>
<name>A0A1W6ST71_9PROT</name>
<proteinExistence type="predicted"/>
<keyword evidence="2" id="KW-1185">Reference proteome</keyword>
<dbReference type="AlphaFoldDB" id="A0A1W6ST71"/>
<organism evidence="1 2">
    <name type="scientific">Nitrosospira lacus</name>
    <dbReference type="NCBI Taxonomy" id="1288494"/>
    <lineage>
        <taxon>Bacteria</taxon>
        <taxon>Pseudomonadati</taxon>
        <taxon>Pseudomonadota</taxon>
        <taxon>Betaproteobacteria</taxon>
        <taxon>Nitrosomonadales</taxon>
        <taxon>Nitrosomonadaceae</taxon>
        <taxon>Nitrosospira</taxon>
    </lineage>
</organism>
<dbReference type="EMBL" id="CP021106">
    <property type="protein sequence ID" value="ARO89008.1"/>
    <property type="molecule type" value="Genomic_DNA"/>
</dbReference>
<evidence type="ECO:0000313" key="2">
    <source>
        <dbReference type="Proteomes" id="UP000012179"/>
    </source>
</evidence>
<dbReference type="KEGG" id="nlc:EBAPG3_003755"/>
<sequence length="22" mass="2377">MLLAGLGLLGFTTRRRKESASV</sequence>
<evidence type="ECO:0000313" key="1">
    <source>
        <dbReference type="EMBL" id="ARO89008.1"/>
    </source>
</evidence>